<keyword evidence="4 7" id="KW-0472">Membrane</keyword>
<evidence type="ECO:0000256" key="3">
    <source>
        <dbReference type="ARBA" id="ARBA00022989"/>
    </source>
</evidence>
<evidence type="ECO:0000313" key="8">
    <source>
        <dbReference type="EMBL" id="PIS23333.1"/>
    </source>
</evidence>
<reference evidence="9" key="1">
    <citation type="submission" date="2017-09" db="EMBL/GenBank/DDBJ databases">
        <title>Depth-based differentiation of microbial function through sediment-hosted aquifers and enrichment of novel symbionts in the deep terrestrial subsurface.</title>
        <authorList>
            <person name="Probst A.J."/>
            <person name="Ladd B."/>
            <person name="Jarett J.K."/>
            <person name="Geller-Mcgrath D.E."/>
            <person name="Sieber C.M.K."/>
            <person name="Emerson J.B."/>
            <person name="Anantharaman K."/>
            <person name="Thomas B.C."/>
            <person name="Malmstrom R."/>
            <person name="Stieglmeier M."/>
            <person name="Klingl A."/>
            <person name="Woyke T."/>
            <person name="Ryan C.M."/>
            <person name="Banfield J.F."/>
        </authorList>
    </citation>
    <scope>NUCLEOTIDE SEQUENCE [LARGE SCALE GENOMIC DNA]</scope>
</reference>
<comment type="similarity">
    <text evidence="7">Belongs to the transglycosylase MltG family.</text>
</comment>
<keyword evidence="3 7" id="KW-1133">Transmembrane helix</keyword>
<keyword evidence="1 7" id="KW-1003">Cell membrane</keyword>
<keyword evidence="6 7" id="KW-0961">Cell wall biogenesis/degradation</keyword>
<dbReference type="PANTHER" id="PTHR30518">
    <property type="entry name" value="ENDOLYTIC MUREIN TRANSGLYCOSYLASE"/>
    <property type="match status" value="1"/>
</dbReference>
<dbReference type="GO" id="GO:0009252">
    <property type="term" value="P:peptidoglycan biosynthetic process"/>
    <property type="evidence" value="ECO:0007669"/>
    <property type="project" value="UniProtKB-UniRule"/>
</dbReference>
<dbReference type="AlphaFoldDB" id="A0A2H0XEI5"/>
<dbReference type="EC" id="4.2.2.29" evidence="7"/>
<evidence type="ECO:0000256" key="7">
    <source>
        <dbReference type="HAMAP-Rule" id="MF_02065"/>
    </source>
</evidence>
<dbReference type="Pfam" id="PF02618">
    <property type="entry name" value="YceG"/>
    <property type="match status" value="1"/>
</dbReference>
<evidence type="ECO:0000256" key="4">
    <source>
        <dbReference type="ARBA" id="ARBA00023136"/>
    </source>
</evidence>
<evidence type="ECO:0000256" key="6">
    <source>
        <dbReference type="ARBA" id="ARBA00023316"/>
    </source>
</evidence>
<evidence type="ECO:0000313" key="9">
    <source>
        <dbReference type="Proteomes" id="UP000230340"/>
    </source>
</evidence>
<comment type="function">
    <text evidence="7">Functions as a peptidoglycan terminase that cleaves nascent peptidoglycan strands endolytically to terminate their elongation.</text>
</comment>
<name>A0A2H0XEI5_UNCKA</name>
<protein>
    <recommendedName>
        <fullName evidence="7">Endolytic murein transglycosylase</fullName>
        <ecNumber evidence="7">4.2.2.29</ecNumber>
    </recommendedName>
    <alternativeName>
        <fullName evidence="7">Peptidoglycan lytic transglycosylase</fullName>
    </alternativeName>
    <alternativeName>
        <fullName evidence="7">Peptidoglycan polymerization terminase</fullName>
    </alternativeName>
</protein>
<evidence type="ECO:0000256" key="1">
    <source>
        <dbReference type="ARBA" id="ARBA00022475"/>
    </source>
</evidence>
<feature type="site" description="Important for catalytic activity" evidence="7">
    <location>
        <position position="232"/>
    </location>
</feature>
<comment type="subcellular location">
    <subcellularLocation>
        <location evidence="7">Cell membrane</location>
        <topology evidence="7">Single-pass membrane protein</topology>
    </subcellularLocation>
</comment>
<sequence>MDQDFPRNKYLLGKKHLKYFGIIIAVLILLSPLFFWWYYNAALNRQNYPEETIAKSPNIPLEADVIIPSGATTDEISDLLYKKDLINSKTLFKLYLLQTQKTIKAGHYRVPFTIDVKDLVEAFQKGTFDIRLTFLEGWRVEEYADYITKQFNDPVLGKEFLTIAKPFEGYLFPDTYFMPKLSSAQLLLGTLKANFDERTKNIRADYTLKSKGKTSGLSFADTINLASILEREVANGADRSVVAGILIKRIENGWPLDADATVQYAVASPENWWPSKITQDGLDKDSPYNTRKNQGLPPTPICNPGLAAISAASAPVSSEYWFYLSGKDGKTHFAKTIEEHNQDIVLYL</sequence>
<dbReference type="GO" id="GO:0008932">
    <property type="term" value="F:lytic endotransglycosylase activity"/>
    <property type="evidence" value="ECO:0007669"/>
    <property type="project" value="UniProtKB-UniRule"/>
</dbReference>
<keyword evidence="2 7" id="KW-0812">Transmembrane</keyword>
<dbReference type="PANTHER" id="PTHR30518:SF2">
    <property type="entry name" value="ENDOLYTIC MUREIN TRANSGLYCOSYLASE"/>
    <property type="match status" value="1"/>
</dbReference>
<feature type="transmembrane region" description="Helical" evidence="7">
    <location>
        <begin position="20"/>
        <end position="39"/>
    </location>
</feature>
<dbReference type="InterPro" id="IPR003770">
    <property type="entry name" value="MLTG-like"/>
</dbReference>
<dbReference type="EMBL" id="PEYT01000004">
    <property type="protein sequence ID" value="PIS23333.1"/>
    <property type="molecule type" value="Genomic_DNA"/>
</dbReference>
<keyword evidence="5 7" id="KW-0456">Lyase</keyword>
<dbReference type="HAMAP" id="MF_02065">
    <property type="entry name" value="MltG"/>
    <property type="match status" value="1"/>
</dbReference>
<proteinExistence type="inferred from homology"/>
<organism evidence="8 9">
    <name type="scientific">candidate division WWE3 bacterium CG08_land_8_20_14_0_20_40_13</name>
    <dbReference type="NCBI Taxonomy" id="1975084"/>
    <lineage>
        <taxon>Bacteria</taxon>
        <taxon>Katanobacteria</taxon>
    </lineage>
</organism>
<dbReference type="NCBIfam" id="TIGR00247">
    <property type="entry name" value="endolytic transglycosylase MltG"/>
    <property type="match status" value="1"/>
</dbReference>
<evidence type="ECO:0000256" key="5">
    <source>
        <dbReference type="ARBA" id="ARBA00023239"/>
    </source>
</evidence>
<dbReference type="GO" id="GO:0005886">
    <property type="term" value="C:plasma membrane"/>
    <property type="evidence" value="ECO:0007669"/>
    <property type="project" value="UniProtKB-SubCell"/>
</dbReference>
<dbReference type="Gene3D" id="3.30.1490.480">
    <property type="entry name" value="Endolytic murein transglycosylase"/>
    <property type="match status" value="1"/>
</dbReference>
<evidence type="ECO:0000256" key="2">
    <source>
        <dbReference type="ARBA" id="ARBA00022692"/>
    </source>
</evidence>
<comment type="caution">
    <text evidence="8">The sequence shown here is derived from an EMBL/GenBank/DDBJ whole genome shotgun (WGS) entry which is preliminary data.</text>
</comment>
<gene>
    <name evidence="7" type="primary">mltG</name>
    <name evidence="8" type="ORF">COT49_00605</name>
</gene>
<dbReference type="Proteomes" id="UP000230340">
    <property type="component" value="Unassembled WGS sequence"/>
</dbReference>
<accession>A0A2H0XEI5</accession>
<comment type="catalytic activity">
    <reaction evidence="7">
        <text>a peptidoglycan chain = a peptidoglycan chain with N-acetyl-1,6-anhydromuramyl-[peptide] at the reducing end + a peptidoglycan chain with N-acetylglucosamine at the non-reducing end.</text>
        <dbReference type="EC" id="4.2.2.29"/>
    </reaction>
</comment>
<dbReference type="GO" id="GO:0071555">
    <property type="term" value="P:cell wall organization"/>
    <property type="evidence" value="ECO:0007669"/>
    <property type="project" value="UniProtKB-KW"/>
</dbReference>